<feature type="domain" description="RCK N-terminal" evidence="14">
    <location>
        <begin position="415"/>
        <end position="539"/>
    </location>
</feature>
<dbReference type="Gene3D" id="3.40.50.720">
    <property type="entry name" value="NAD(P)-binding Rossmann-like Domain"/>
    <property type="match status" value="1"/>
</dbReference>
<feature type="transmembrane region" description="Helical" evidence="13">
    <location>
        <begin position="148"/>
        <end position="171"/>
    </location>
</feature>
<dbReference type="PANTHER" id="PTHR46157">
    <property type="entry name" value="K(+) EFFLUX ANTIPORTER 3, CHLOROPLASTIC"/>
    <property type="match status" value="1"/>
</dbReference>
<keyword evidence="9" id="KW-0630">Potassium</keyword>
<protein>
    <submittedName>
        <fullName evidence="15">Monovalent cation:proton antiporter-2 (CPA2) family protein</fullName>
    </submittedName>
</protein>
<evidence type="ECO:0000256" key="13">
    <source>
        <dbReference type="SAM" id="Phobius"/>
    </source>
</evidence>
<evidence type="ECO:0000256" key="12">
    <source>
        <dbReference type="ARBA" id="ARBA00023136"/>
    </source>
</evidence>
<keyword evidence="7" id="KW-0633">Potassium transport</keyword>
<evidence type="ECO:0000256" key="2">
    <source>
        <dbReference type="ARBA" id="ARBA00005551"/>
    </source>
</evidence>
<dbReference type="Pfam" id="PF00999">
    <property type="entry name" value="Na_H_Exchanger"/>
    <property type="match status" value="1"/>
</dbReference>
<evidence type="ECO:0000256" key="10">
    <source>
        <dbReference type="ARBA" id="ARBA00022989"/>
    </source>
</evidence>
<reference evidence="15" key="1">
    <citation type="submission" date="2022-11" db="EMBL/GenBank/DDBJ databases">
        <title>Dyadobacter pollutisoli sp. nov., isolated from plastic dumped soil.</title>
        <authorList>
            <person name="Kim J.M."/>
            <person name="Kim K.R."/>
            <person name="Lee J.K."/>
            <person name="Hao L."/>
            <person name="Jeon C.O."/>
        </authorList>
    </citation>
    <scope>NUCLEOTIDE SEQUENCE</scope>
    <source>
        <strain evidence="15">U1</strain>
    </source>
</reference>
<evidence type="ECO:0000256" key="1">
    <source>
        <dbReference type="ARBA" id="ARBA00004429"/>
    </source>
</evidence>
<dbReference type="Gene3D" id="1.20.1530.20">
    <property type="match status" value="1"/>
</dbReference>
<evidence type="ECO:0000256" key="9">
    <source>
        <dbReference type="ARBA" id="ARBA00022958"/>
    </source>
</evidence>
<dbReference type="GO" id="GO:1902600">
    <property type="term" value="P:proton transmembrane transport"/>
    <property type="evidence" value="ECO:0007669"/>
    <property type="project" value="InterPro"/>
</dbReference>
<feature type="transmembrane region" description="Helical" evidence="13">
    <location>
        <begin position="117"/>
        <end position="136"/>
    </location>
</feature>
<evidence type="ECO:0000313" key="16">
    <source>
        <dbReference type="Proteomes" id="UP001164653"/>
    </source>
</evidence>
<evidence type="ECO:0000256" key="7">
    <source>
        <dbReference type="ARBA" id="ARBA00022538"/>
    </source>
</evidence>
<dbReference type="InterPro" id="IPR006153">
    <property type="entry name" value="Cation/H_exchanger_TM"/>
</dbReference>
<dbReference type="KEGG" id="dpf:ON006_22795"/>
<dbReference type="InterPro" id="IPR003148">
    <property type="entry name" value="RCK_N"/>
</dbReference>
<feature type="transmembrane region" description="Helical" evidence="13">
    <location>
        <begin position="56"/>
        <end position="75"/>
    </location>
</feature>
<keyword evidence="8 13" id="KW-0812">Transmembrane</keyword>
<evidence type="ECO:0000256" key="4">
    <source>
        <dbReference type="ARBA" id="ARBA00022449"/>
    </source>
</evidence>
<dbReference type="RefSeq" id="WP_244822338.1">
    <property type="nucleotide sequence ID" value="NZ_CP112998.1"/>
</dbReference>
<accession>A0A9E8SJ64</accession>
<dbReference type="EMBL" id="CP112998">
    <property type="protein sequence ID" value="WAC10563.1"/>
    <property type="molecule type" value="Genomic_DNA"/>
</dbReference>
<evidence type="ECO:0000313" key="15">
    <source>
        <dbReference type="EMBL" id="WAC10563.1"/>
    </source>
</evidence>
<keyword evidence="6" id="KW-0997">Cell inner membrane</keyword>
<sequence length="625" mass="68580">MQQTVFFQAMIYLAAAVIMVPIAKRLGLGSVLGYLVAGIAIGPAGLKFIGLEGQDIMHFAEFGVVMMLFVIGLELEPSRLWRMRKSIAGLGGLQVSVTSVVVAGLAMAFQLGWKESLALGMITAMSSTAIVMQTLNEKGWLKTVAGQSSFAVLLFQDLAIIPMLALFPLLADHPAVQETHGTGSVVSAFPAWQQAIIVLLSVAIVVITGKYLLRPVFRLMARTGMREMFTATALLLVVGIAVLMTSVGLSPALGAFVAGVVLANSEYRHELESSIDPFKGLLLGLFFISVGSSIDFQLIVSKPFLIIGLVVGVMSFKMVILFVLGKIFKVRNAQNFIFSIGLSQIGEFAFVLLSFSAQQGVLTKDITDTMMAVVAISMALTPLVMMINEKLILPRLCTVGSNIEVHKASDIEEQDNPVIIAGYGHFGNTIGRFLRANNVEATVLDNDSDNVDFLRRMGLKVYYGDATRYELLDIAGAGKAQMIIIAISDEEKRLELIETVKKHFPNLHMLVRSTNRNDAYDLMNAGMMHIYRETFDTSLRVGTDALKLLGYRAHEATRSAKTFFIHDERTLKHLSSIRNDEEYVNAARQHIEELEMIMRADQQAVNLQSLGGWDRKAENSDYHTT</sequence>
<name>A0A9E8SJ64_9BACT</name>
<keyword evidence="12 13" id="KW-0472">Membrane</keyword>
<gene>
    <name evidence="15" type="ORF">ON006_22795</name>
</gene>
<evidence type="ECO:0000256" key="8">
    <source>
        <dbReference type="ARBA" id="ARBA00022692"/>
    </source>
</evidence>
<feature type="transmembrane region" description="Helical" evidence="13">
    <location>
        <begin position="369"/>
        <end position="387"/>
    </location>
</feature>
<evidence type="ECO:0000259" key="14">
    <source>
        <dbReference type="PROSITE" id="PS51201"/>
    </source>
</evidence>
<keyword evidence="16" id="KW-1185">Reference proteome</keyword>
<dbReference type="SUPFAM" id="SSF51735">
    <property type="entry name" value="NAD(P)-binding Rossmann-fold domains"/>
    <property type="match status" value="1"/>
</dbReference>
<dbReference type="GO" id="GO:0005886">
    <property type="term" value="C:plasma membrane"/>
    <property type="evidence" value="ECO:0007669"/>
    <property type="project" value="UniProtKB-SubCell"/>
</dbReference>
<keyword evidence="3" id="KW-0813">Transport</keyword>
<evidence type="ECO:0000256" key="3">
    <source>
        <dbReference type="ARBA" id="ARBA00022448"/>
    </source>
</evidence>
<feature type="transmembrane region" description="Helical" evidence="13">
    <location>
        <begin position="336"/>
        <end position="357"/>
    </location>
</feature>
<dbReference type="NCBIfam" id="TIGR00932">
    <property type="entry name" value="2a37"/>
    <property type="match status" value="1"/>
</dbReference>
<dbReference type="PANTHER" id="PTHR46157:SF4">
    <property type="entry name" value="K(+) EFFLUX ANTIPORTER 3, CHLOROPLASTIC"/>
    <property type="match status" value="1"/>
</dbReference>
<feature type="transmembrane region" description="Helical" evidence="13">
    <location>
        <begin position="6"/>
        <end position="24"/>
    </location>
</feature>
<keyword evidence="10 13" id="KW-1133">Transmembrane helix</keyword>
<dbReference type="Pfam" id="PF02254">
    <property type="entry name" value="TrkA_N"/>
    <property type="match status" value="1"/>
</dbReference>
<dbReference type="GO" id="GO:0006813">
    <property type="term" value="P:potassium ion transport"/>
    <property type="evidence" value="ECO:0007669"/>
    <property type="project" value="UniProtKB-KW"/>
</dbReference>
<dbReference type="GO" id="GO:0008324">
    <property type="term" value="F:monoatomic cation transmembrane transporter activity"/>
    <property type="evidence" value="ECO:0007669"/>
    <property type="project" value="InterPro"/>
</dbReference>
<feature type="transmembrane region" description="Helical" evidence="13">
    <location>
        <begin position="191"/>
        <end position="213"/>
    </location>
</feature>
<feature type="transmembrane region" description="Helical" evidence="13">
    <location>
        <begin position="305"/>
        <end position="324"/>
    </location>
</feature>
<keyword evidence="4" id="KW-0050">Antiport</keyword>
<dbReference type="FunFam" id="1.20.1530.20:FF:000001">
    <property type="entry name" value="Glutathione-regulated potassium-efflux system protein KefB"/>
    <property type="match status" value="1"/>
</dbReference>
<evidence type="ECO:0000256" key="6">
    <source>
        <dbReference type="ARBA" id="ARBA00022519"/>
    </source>
</evidence>
<dbReference type="InterPro" id="IPR036291">
    <property type="entry name" value="NAD(P)-bd_dom_sf"/>
</dbReference>
<dbReference type="Proteomes" id="UP001164653">
    <property type="component" value="Chromosome"/>
</dbReference>
<dbReference type="AlphaFoldDB" id="A0A9E8SJ64"/>
<organism evidence="15 16">
    <name type="scientific">Dyadobacter pollutisoli</name>
    <dbReference type="NCBI Taxonomy" id="2910158"/>
    <lineage>
        <taxon>Bacteria</taxon>
        <taxon>Pseudomonadati</taxon>
        <taxon>Bacteroidota</taxon>
        <taxon>Cytophagia</taxon>
        <taxon>Cytophagales</taxon>
        <taxon>Spirosomataceae</taxon>
        <taxon>Dyadobacter</taxon>
    </lineage>
</organism>
<dbReference type="PROSITE" id="PS51201">
    <property type="entry name" value="RCK_N"/>
    <property type="match status" value="1"/>
</dbReference>
<dbReference type="FunFam" id="3.40.50.720:FF:000036">
    <property type="entry name" value="Glutathione-regulated potassium-efflux system protein KefB"/>
    <property type="match status" value="1"/>
</dbReference>
<keyword evidence="5" id="KW-1003">Cell membrane</keyword>
<keyword evidence="11" id="KW-0406">Ion transport</keyword>
<feature type="transmembrane region" description="Helical" evidence="13">
    <location>
        <begin position="31"/>
        <end position="50"/>
    </location>
</feature>
<evidence type="ECO:0000256" key="11">
    <source>
        <dbReference type="ARBA" id="ARBA00023065"/>
    </source>
</evidence>
<comment type="subcellular location">
    <subcellularLocation>
        <location evidence="1">Cell inner membrane</location>
        <topology evidence="1">Multi-pass membrane protein</topology>
    </subcellularLocation>
</comment>
<dbReference type="GO" id="GO:0015297">
    <property type="term" value="F:antiporter activity"/>
    <property type="evidence" value="ECO:0007669"/>
    <property type="project" value="UniProtKB-KW"/>
</dbReference>
<proteinExistence type="inferred from homology"/>
<comment type="similarity">
    <text evidence="2">Belongs to the monovalent cation:proton antiporter 2 (CPA2) transporter (TC 2.A.37) family.</text>
</comment>
<dbReference type="InterPro" id="IPR038770">
    <property type="entry name" value="Na+/solute_symporter_sf"/>
</dbReference>
<dbReference type="InterPro" id="IPR004771">
    <property type="entry name" value="K/H_exchanger"/>
</dbReference>
<evidence type="ECO:0000256" key="5">
    <source>
        <dbReference type="ARBA" id="ARBA00022475"/>
    </source>
</evidence>
<feature type="transmembrane region" description="Helical" evidence="13">
    <location>
        <begin position="87"/>
        <end position="111"/>
    </location>
</feature>